<keyword evidence="4" id="KW-1185">Reference proteome</keyword>
<sequence>MLLRHPVLLQFRADTAPDVLNALLADFAALPSKIPGISALEWGHNNSSEGLDKGFSHCFLLSFVDAAARDAYLPHPEHQALVVRLKAQLADVLVLDYHPLA</sequence>
<dbReference type="AlphaFoldDB" id="A0A1K2HRL6"/>
<comment type="subunit">
    <text evidence="1">Homodimer.</text>
</comment>
<dbReference type="Proteomes" id="UP000186513">
    <property type="component" value="Unassembled WGS sequence"/>
</dbReference>
<protein>
    <submittedName>
        <fullName evidence="3">Stress responsive A/B Barrel Domain</fullName>
    </submittedName>
</protein>
<dbReference type="Pfam" id="PF07876">
    <property type="entry name" value="Dabb"/>
    <property type="match status" value="1"/>
</dbReference>
<proteinExistence type="predicted"/>
<dbReference type="InterPro" id="IPR013097">
    <property type="entry name" value="Dabb"/>
</dbReference>
<accession>A0A1K2HRL6</accession>
<organism evidence="3 4">
    <name type="scientific">Chitinimonas taiwanensis DSM 18899</name>
    <dbReference type="NCBI Taxonomy" id="1121279"/>
    <lineage>
        <taxon>Bacteria</taxon>
        <taxon>Pseudomonadati</taxon>
        <taxon>Pseudomonadota</taxon>
        <taxon>Betaproteobacteria</taxon>
        <taxon>Neisseriales</taxon>
        <taxon>Chitinibacteraceae</taxon>
        <taxon>Chitinimonas</taxon>
    </lineage>
</organism>
<dbReference type="PROSITE" id="PS51502">
    <property type="entry name" value="S_R_A_B_BARREL"/>
    <property type="match status" value="1"/>
</dbReference>
<dbReference type="SMART" id="SM00886">
    <property type="entry name" value="Dabb"/>
    <property type="match status" value="1"/>
</dbReference>
<dbReference type="STRING" id="1121279.SAMN02745887_03630"/>
<dbReference type="InterPro" id="IPR044662">
    <property type="entry name" value="HS1/DABB1-like"/>
</dbReference>
<feature type="domain" description="Stress-response A/B barrel" evidence="2">
    <location>
        <begin position="3"/>
        <end position="97"/>
    </location>
</feature>
<reference evidence="3 4" key="1">
    <citation type="submission" date="2016-11" db="EMBL/GenBank/DDBJ databases">
        <authorList>
            <person name="Jaros S."/>
            <person name="Januszkiewicz K."/>
            <person name="Wedrychowicz H."/>
        </authorList>
    </citation>
    <scope>NUCLEOTIDE SEQUENCE [LARGE SCALE GENOMIC DNA]</scope>
    <source>
        <strain evidence="3 4">DSM 18899</strain>
    </source>
</reference>
<dbReference type="SUPFAM" id="SSF54909">
    <property type="entry name" value="Dimeric alpha+beta barrel"/>
    <property type="match status" value="1"/>
</dbReference>
<gene>
    <name evidence="3" type="ORF">SAMN02745887_03630</name>
</gene>
<dbReference type="PANTHER" id="PTHR33178">
    <property type="match status" value="1"/>
</dbReference>
<evidence type="ECO:0000313" key="3">
    <source>
        <dbReference type="EMBL" id="SFZ79448.1"/>
    </source>
</evidence>
<dbReference type="OrthoDB" id="9808130at2"/>
<dbReference type="InterPro" id="IPR011008">
    <property type="entry name" value="Dimeric_a/b-barrel"/>
</dbReference>
<dbReference type="EMBL" id="FPKR01000017">
    <property type="protein sequence ID" value="SFZ79448.1"/>
    <property type="molecule type" value="Genomic_DNA"/>
</dbReference>
<evidence type="ECO:0000259" key="2">
    <source>
        <dbReference type="PROSITE" id="PS51502"/>
    </source>
</evidence>
<dbReference type="PANTHER" id="PTHR33178:SF10">
    <property type="entry name" value="STRESS-RESPONSE A_B BARREL DOMAIN-CONTAINING PROTEIN"/>
    <property type="match status" value="1"/>
</dbReference>
<evidence type="ECO:0000256" key="1">
    <source>
        <dbReference type="ARBA" id="ARBA00011738"/>
    </source>
</evidence>
<name>A0A1K2HRL6_9NEIS</name>
<dbReference type="RefSeq" id="WP_084658867.1">
    <property type="nucleotide sequence ID" value="NZ_FPKR01000017.1"/>
</dbReference>
<dbReference type="Gene3D" id="3.30.70.100">
    <property type="match status" value="1"/>
</dbReference>
<evidence type="ECO:0000313" key="4">
    <source>
        <dbReference type="Proteomes" id="UP000186513"/>
    </source>
</evidence>